<dbReference type="PROSITE" id="PS51257">
    <property type="entry name" value="PROKAR_LIPOPROTEIN"/>
    <property type="match status" value="1"/>
</dbReference>
<protein>
    <submittedName>
        <fullName evidence="5">ABC transporter substrate-binding protein</fullName>
    </submittedName>
</protein>
<dbReference type="InterPro" id="IPR028082">
    <property type="entry name" value="Peripla_BP_I"/>
</dbReference>
<dbReference type="EMBL" id="JBHSPR010000023">
    <property type="protein sequence ID" value="MFC6019930.1"/>
    <property type="molecule type" value="Genomic_DNA"/>
</dbReference>
<accession>A0ABW1KDR9</accession>
<comment type="similarity">
    <text evidence="1">Belongs to the leucine-binding protein family.</text>
</comment>
<dbReference type="Proteomes" id="UP001596203">
    <property type="component" value="Unassembled WGS sequence"/>
</dbReference>
<evidence type="ECO:0000313" key="6">
    <source>
        <dbReference type="Proteomes" id="UP001596203"/>
    </source>
</evidence>
<sequence length="390" mass="40548">MKNRLRLVPLSLALAGLLVSSAACGAGGDSGSDGDKTLMFAVSTPETGPGVAYRGISDGTIAYLKWMNETNGLGGYKFEFVQVDNQSSVAGGASTTQRLLAQKPFLLDVITTPAFSGAAGIIKSTGTKTTVLAQASGDTIKAANLPHVFGMYTDYTVESLYLIDYAVKTLGLKNLALLHDTLGNEAEKQAVPYAQTVGGSMPLNITIPADATNMTSYVQRVAESGVQAVVLLSNVTLAANFVKSARSQGLNIPVLAFSPVLDQSFVSIAGDDAAAANFYVCSALPPLTADTPAVQEFKEQAPKYGSDLLRVPGEVGWNAGAVIAAAVRAVAESGKPMTNENFEQALYGLTGKQIGFTTVSIRPGEQNALVGKDGFGMYVVKNGDFVPANA</sequence>
<evidence type="ECO:0000313" key="5">
    <source>
        <dbReference type="EMBL" id="MFC6019930.1"/>
    </source>
</evidence>
<proteinExistence type="inferred from homology"/>
<comment type="caution">
    <text evidence="5">The sequence shown here is derived from an EMBL/GenBank/DDBJ whole genome shotgun (WGS) entry which is preliminary data.</text>
</comment>
<evidence type="ECO:0000256" key="1">
    <source>
        <dbReference type="ARBA" id="ARBA00010062"/>
    </source>
</evidence>
<feature type="signal peptide" evidence="3">
    <location>
        <begin position="1"/>
        <end position="25"/>
    </location>
</feature>
<name>A0ABW1KDR9_9ACTN</name>
<dbReference type="RefSeq" id="WP_377426460.1">
    <property type="nucleotide sequence ID" value="NZ_JBHSPR010000023.1"/>
</dbReference>
<feature type="domain" description="Leucine-binding protein" evidence="4">
    <location>
        <begin position="41"/>
        <end position="353"/>
    </location>
</feature>
<keyword evidence="2 3" id="KW-0732">Signal</keyword>
<dbReference type="InterPro" id="IPR028081">
    <property type="entry name" value="Leu-bd"/>
</dbReference>
<evidence type="ECO:0000259" key="4">
    <source>
        <dbReference type="Pfam" id="PF13458"/>
    </source>
</evidence>
<reference evidence="6" key="1">
    <citation type="journal article" date="2019" name="Int. J. Syst. Evol. Microbiol.">
        <title>The Global Catalogue of Microorganisms (GCM) 10K type strain sequencing project: providing services to taxonomists for standard genome sequencing and annotation.</title>
        <authorList>
            <consortium name="The Broad Institute Genomics Platform"/>
            <consortium name="The Broad Institute Genome Sequencing Center for Infectious Disease"/>
            <person name="Wu L."/>
            <person name="Ma J."/>
        </authorList>
    </citation>
    <scope>NUCLEOTIDE SEQUENCE [LARGE SCALE GENOMIC DNA]</scope>
    <source>
        <strain evidence="6">ZS-35-S2</strain>
    </source>
</reference>
<dbReference type="SUPFAM" id="SSF53822">
    <property type="entry name" value="Periplasmic binding protein-like I"/>
    <property type="match status" value="1"/>
</dbReference>
<evidence type="ECO:0000256" key="2">
    <source>
        <dbReference type="ARBA" id="ARBA00022729"/>
    </source>
</evidence>
<feature type="chain" id="PRO_5047501094" evidence="3">
    <location>
        <begin position="26"/>
        <end position="390"/>
    </location>
</feature>
<dbReference type="Gene3D" id="3.40.50.2300">
    <property type="match status" value="2"/>
</dbReference>
<dbReference type="PANTHER" id="PTHR47235:SF1">
    <property type="entry name" value="BLR6548 PROTEIN"/>
    <property type="match status" value="1"/>
</dbReference>
<dbReference type="Pfam" id="PF13458">
    <property type="entry name" value="Peripla_BP_6"/>
    <property type="match status" value="1"/>
</dbReference>
<evidence type="ECO:0000256" key="3">
    <source>
        <dbReference type="SAM" id="SignalP"/>
    </source>
</evidence>
<keyword evidence="6" id="KW-1185">Reference proteome</keyword>
<dbReference type="PANTHER" id="PTHR47235">
    <property type="entry name" value="BLR6548 PROTEIN"/>
    <property type="match status" value="1"/>
</dbReference>
<gene>
    <name evidence="5" type="ORF">ACFP2T_27495</name>
</gene>
<organism evidence="5 6">
    <name type="scientific">Plantactinospora solaniradicis</name>
    <dbReference type="NCBI Taxonomy" id="1723736"/>
    <lineage>
        <taxon>Bacteria</taxon>
        <taxon>Bacillati</taxon>
        <taxon>Actinomycetota</taxon>
        <taxon>Actinomycetes</taxon>
        <taxon>Micromonosporales</taxon>
        <taxon>Micromonosporaceae</taxon>
        <taxon>Plantactinospora</taxon>
    </lineage>
</organism>